<feature type="transmembrane region" description="Helical" evidence="4">
    <location>
        <begin position="704"/>
        <end position="727"/>
    </location>
</feature>
<protein>
    <submittedName>
        <fullName evidence="6">Riboflavin transporter MCH5</fullName>
    </submittedName>
</protein>
<name>A0A8T9CB04_9HELO</name>
<evidence type="ECO:0000313" key="6">
    <source>
        <dbReference type="EMBL" id="TVY81657.1"/>
    </source>
</evidence>
<comment type="subcellular location">
    <subcellularLocation>
        <location evidence="1">Membrane</location>
        <topology evidence="1">Multi-pass membrane protein</topology>
    </subcellularLocation>
</comment>
<feature type="region of interest" description="Disordered" evidence="3">
    <location>
        <begin position="213"/>
        <end position="238"/>
    </location>
</feature>
<evidence type="ECO:0000313" key="7">
    <source>
        <dbReference type="Proteomes" id="UP000469558"/>
    </source>
</evidence>
<keyword evidence="4" id="KW-0472">Membrane</keyword>
<gene>
    <name evidence="6" type="primary">MCH5_2</name>
    <name evidence="6" type="ORF">LSUE1_G002747</name>
</gene>
<dbReference type="PROSITE" id="PS50850">
    <property type="entry name" value="MFS"/>
    <property type="match status" value="1"/>
</dbReference>
<dbReference type="AlphaFoldDB" id="A0A8T9CB04"/>
<sequence length="768" mass="84079">MSLRSKQQVELDASVRVRLGGGLVARRVHSIEELCTASCSNSTGSTGSLNGDQEPATTPRLEAFPLYDEALAEEEAVSAGATQSSPMTEHIVDALEKVIKEALHIYNHDEEDKANSQDDQTPSAINKATENITDPPAPKPSAEEALRDAELVMMQSKDAIHIDSRLPGTEDRTDSHDKDAASVNTTFHSPEYIIEQEGTDDNHYSTQLSIAEVKGKKPEIDRRDTSSSTKQRSQLRESTPFFTKRYSNPGKSMVITPQQLTATMETVNFTLHGSHPSLESIEGSISTTISGDIDSDIEGSTLVGQLVEDPIDDDIFRQQWVFRGCPQVNEESQSSKNGPEISNGTSNSAPSFERHDSEPPVVVLADELTYPEGGLRAWLVVVGGFCGMFASLGLAGTLGAFQTYFSENQLVGYEPQTVGWIFSIWPFMVFGCGVYIGPLFDVHGPKYLLLPGSILVTLMMFTLPYCTKYWEIFLVFGVLGGLGSSLIFTPSIAAPSHYFNRRRGNATGIISAGGACGGIVYPIILQTVVPKLGFTWATRIMGIITIVMLIIANLLITTRLPRTTRKPHPDFRILADGRFSATTLGVFMLEMGIFLPLTYLPSYAINNGYDFDFAYQALSILNVGSAFGRWLPGFFSDKIGRYNTAIIFIFVTIFSIFVCWLPFGDQMPGLVTFALLFGFASGSNISLTPVCIGQLCDSRDFGRYCATCYSIVSFGCLIGIPIAGQILQKTGYHYWGLIIWTGFCYVSAVVAFLVARVLGGGWKFQRIF</sequence>
<dbReference type="Pfam" id="PF07690">
    <property type="entry name" value="MFS_1"/>
    <property type="match status" value="1"/>
</dbReference>
<evidence type="ECO:0000256" key="4">
    <source>
        <dbReference type="SAM" id="Phobius"/>
    </source>
</evidence>
<dbReference type="Gene3D" id="1.20.1250.20">
    <property type="entry name" value="MFS general substrate transporter like domains"/>
    <property type="match status" value="1"/>
</dbReference>
<dbReference type="PANTHER" id="PTHR11360:SF177">
    <property type="entry name" value="RIBOFLAVIN TRANSPORTER MCH5"/>
    <property type="match status" value="1"/>
</dbReference>
<keyword evidence="4" id="KW-1133">Transmembrane helix</keyword>
<reference evidence="6 7" key="1">
    <citation type="submission" date="2018-05" db="EMBL/GenBank/DDBJ databases">
        <title>Genome sequencing and assembly of the regulated plant pathogen Lachnellula willkommii and related sister species for the development of diagnostic species identification markers.</title>
        <authorList>
            <person name="Giroux E."/>
            <person name="Bilodeau G."/>
        </authorList>
    </citation>
    <scope>NUCLEOTIDE SEQUENCE [LARGE SCALE GENOMIC DNA]</scope>
    <source>
        <strain evidence="6 7">CBS 268.59</strain>
    </source>
</reference>
<feature type="compositionally biased region" description="Polar residues" evidence="3">
    <location>
        <begin position="329"/>
        <end position="350"/>
    </location>
</feature>
<proteinExistence type="inferred from homology"/>
<accession>A0A8T9CB04</accession>
<comment type="caution">
    <text evidence="6">The sequence shown here is derived from an EMBL/GenBank/DDBJ whole genome shotgun (WGS) entry which is preliminary data.</text>
</comment>
<feature type="compositionally biased region" description="Polar residues" evidence="3">
    <location>
        <begin position="226"/>
        <end position="238"/>
    </location>
</feature>
<dbReference type="PANTHER" id="PTHR11360">
    <property type="entry name" value="MONOCARBOXYLATE TRANSPORTER"/>
    <property type="match status" value="1"/>
</dbReference>
<dbReference type="InterPro" id="IPR011701">
    <property type="entry name" value="MFS"/>
</dbReference>
<dbReference type="InterPro" id="IPR050327">
    <property type="entry name" value="Proton-linked_MCT"/>
</dbReference>
<dbReference type="EMBL" id="QGMK01000443">
    <property type="protein sequence ID" value="TVY81657.1"/>
    <property type="molecule type" value="Genomic_DNA"/>
</dbReference>
<evidence type="ECO:0000256" key="1">
    <source>
        <dbReference type="ARBA" id="ARBA00004141"/>
    </source>
</evidence>
<feature type="transmembrane region" description="Helical" evidence="4">
    <location>
        <begin position="733"/>
        <end position="758"/>
    </location>
</feature>
<comment type="similarity">
    <text evidence="2">Belongs to the major facilitator superfamily. Monocarboxylate porter (TC 2.A.1.13) family.</text>
</comment>
<evidence type="ECO:0000259" key="5">
    <source>
        <dbReference type="PROSITE" id="PS50850"/>
    </source>
</evidence>
<dbReference type="InterPro" id="IPR036259">
    <property type="entry name" value="MFS_trans_sf"/>
</dbReference>
<organism evidence="6 7">
    <name type="scientific">Lachnellula suecica</name>
    <dbReference type="NCBI Taxonomy" id="602035"/>
    <lineage>
        <taxon>Eukaryota</taxon>
        <taxon>Fungi</taxon>
        <taxon>Dikarya</taxon>
        <taxon>Ascomycota</taxon>
        <taxon>Pezizomycotina</taxon>
        <taxon>Leotiomycetes</taxon>
        <taxon>Helotiales</taxon>
        <taxon>Lachnaceae</taxon>
        <taxon>Lachnellula</taxon>
    </lineage>
</organism>
<feature type="domain" description="Major facilitator superfamily (MFS) profile" evidence="5">
    <location>
        <begin position="578"/>
        <end position="768"/>
    </location>
</feature>
<feature type="transmembrane region" description="Helical" evidence="4">
    <location>
        <begin position="644"/>
        <end position="663"/>
    </location>
</feature>
<evidence type="ECO:0000256" key="2">
    <source>
        <dbReference type="ARBA" id="ARBA00006727"/>
    </source>
</evidence>
<feature type="transmembrane region" description="Helical" evidence="4">
    <location>
        <begin position="506"/>
        <end position="524"/>
    </location>
</feature>
<dbReference type="SUPFAM" id="SSF103473">
    <property type="entry name" value="MFS general substrate transporter"/>
    <property type="match status" value="1"/>
</dbReference>
<dbReference type="GO" id="GO:0022857">
    <property type="term" value="F:transmembrane transporter activity"/>
    <property type="evidence" value="ECO:0007669"/>
    <property type="project" value="InterPro"/>
</dbReference>
<feature type="transmembrane region" description="Helical" evidence="4">
    <location>
        <begin position="669"/>
        <end position="692"/>
    </location>
</feature>
<dbReference type="CDD" id="cd17352">
    <property type="entry name" value="MFS_MCT_SLC16"/>
    <property type="match status" value="1"/>
</dbReference>
<feature type="compositionally biased region" description="Basic and acidic residues" evidence="3">
    <location>
        <begin position="213"/>
        <end position="225"/>
    </location>
</feature>
<dbReference type="Proteomes" id="UP000469558">
    <property type="component" value="Unassembled WGS sequence"/>
</dbReference>
<keyword evidence="4" id="KW-0812">Transmembrane</keyword>
<feature type="transmembrane region" description="Helical" evidence="4">
    <location>
        <begin position="418"/>
        <end position="440"/>
    </location>
</feature>
<feature type="transmembrane region" description="Helical" evidence="4">
    <location>
        <begin position="579"/>
        <end position="601"/>
    </location>
</feature>
<feature type="transmembrane region" description="Helical" evidence="4">
    <location>
        <begin position="447"/>
        <end position="466"/>
    </location>
</feature>
<dbReference type="GO" id="GO:0016020">
    <property type="term" value="C:membrane"/>
    <property type="evidence" value="ECO:0007669"/>
    <property type="project" value="UniProtKB-SubCell"/>
</dbReference>
<feature type="transmembrane region" description="Helical" evidence="4">
    <location>
        <begin position="536"/>
        <end position="558"/>
    </location>
</feature>
<feature type="transmembrane region" description="Helical" evidence="4">
    <location>
        <begin position="472"/>
        <end position="494"/>
    </location>
</feature>
<feature type="region of interest" description="Disordered" evidence="3">
    <location>
        <begin position="328"/>
        <end position="356"/>
    </location>
</feature>
<dbReference type="InterPro" id="IPR020846">
    <property type="entry name" value="MFS_dom"/>
</dbReference>
<dbReference type="OrthoDB" id="6509908at2759"/>
<feature type="transmembrane region" description="Helical" evidence="4">
    <location>
        <begin position="377"/>
        <end position="398"/>
    </location>
</feature>
<keyword evidence="7" id="KW-1185">Reference proteome</keyword>
<evidence type="ECO:0000256" key="3">
    <source>
        <dbReference type="SAM" id="MobiDB-lite"/>
    </source>
</evidence>
<feature type="transmembrane region" description="Helical" evidence="4">
    <location>
        <begin position="613"/>
        <end position="632"/>
    </location>
</feature>